<evidence type="ECO:0000256" key="1">
    <source>
        <dbReference type="ARBA" id="ARBA00010688"/>
    </source>
</evidence>
<accession>A0ABQ1QHK1</accession>
<evidence type="ECO:0000313" key="7">
    <source>
        <dbReference type="EMBL" id="GGD26465.1"/>
    </source>
</evidence>
<dbReference type="InterPro" id="IPR011611">
    <property type="entry name" value="PfkB_dom"/>
</dbReference>
<gene>
    <name evidence="7" type="ORF">GCM10011358_08570</name>
</gene>
<dbReference type="InterPro" id="IPR029056">
    <property type="entry name" value="Ribokinase-like"/>
</dbReference>
<dbReference type="SUPFAM" id="SSF53613">
    <property type="entry name" value="Ribokinase-like"/>
    <property type="match status" value="1"/>
</dbReference>
<feature type="domain" description="Carbohydrate kinase PfkB" evidence="6">
    <location>
        <begin position="2"/>
        <end position="297"/>
    </location>
</feature>
<protein>
    <submittedName>
        <fullName evidence="7">Carbohydrate kinase</fullName>
    </submittedName>
</protein>
<evidence type="ECO:0000256" key="2">
    <source>
        <dbReference type="ARBA" id="ARBA00022679"/>
    </source>
</evidence>
<reference evidence="8" key="1">
    <citation type="journal article" date="2019" name="Int. J. Syst. Evol. Microbiol.">
        <title>The Global Catalogue of Microorganisms (GCM) 10K type strain sequencing project: providing services to taxonomists for standard genome sequencing and annotation.</title>
        <authorList>
            <consortium name="The Broad Institute Genomics Platform"/>
            <consortium name="The Broad Institute Genome Sequencing Center for Infectious Disease"/>
            <person name="Wu L."/>
            <person name="Ma J."/>
        </authorList>
    </citation>
    <scope>NUCLEOTIDE SEQUENCE [LARGE SCALE GENOMIC DNA]</scope>
    <source>
        <strain evidence="8">CGMCC 1.12922</strain>
    </source>
</reference>
<evidence type="ECO:0000259" key="6">
    <source>
        <dbReference type="Pfam" id="PF00294"/>
    </source>
</evidence>
<keyword evidence="4 7" id="KW-0418">Kinase</keyword>
<keyword evidence="8" id="KW-1185">Reference proteome</keyword>
<dbReference type="GO" id="GO:0016301">
    <property type="term" value="F:kinase activity"/>
    <property type="evidence" value="ECO:0007669"/>
    <property type="project" value="UniProtKB-KW"/>
</dbReference>
<keyword evidence="5" id="KW-0067">ATP-binding</keyword>
<dbReference type="CDD" id="cd01167">
    <property type="entry name" value="bac_FRK"/>
    <property type="match status" value="1"/>
</dbReference>
<proteinExistence type="inferred from homology"/>
<comment type="similarity">
    <text evidence="1">Belongs to the carbohydrate kinase PfkB family.</text>
</comment>
<dbReference type="Gene3D" id="3.40.1190.20">
    <property type="match status" value="1"/>
</dbReference>
<dbReference type="Pfam" id="PF00294">
    <property type="entry name" value="PfkB"/>
    <property type="match status" value="1"/>
</dbReference>
<evidence type="ECO:0000313" key="8">
    <source>
        <dbReference type="Proteomes" id="UP000617355"/>
    </source>
</evidence>
<name>A0ABQ1QHK1_9RHOB</name>
<dbReference type="PANTHER" id="PTHR43085:SF1">
    <property type="entry name" value="PSEUDOURIDINE KINASE-RELATED"/>
    <property type="match status" value="1"/>
</dbReference>
<dbReference type="PANTHER" id="PTHR43085">
    <property type="entry name" value="HEXOKINASE FAMILY MEMBER"/>
    <property type="match status" value="1"/>
</dbReference>
<evidence type="ECO:0000256" key="5">
    <source>
        <dbReference type="ARBA" id="ARBA00022840"/>
    </source>
</evidence>
<keyword evidence="2" id="KW-0808">Transferase</keyword>
<dbReference type="EMBL" id="BMGI01000001">
    <property type="protein sequence ID" value="GGD26465.1"/>
    <property type="molecule type" value="Genomic_DNA"/>
</dbReference>
<dbReference type="InterPro" id="IPR002173">
    <property type="entry name" value="Carboh/pur_kinase_PfkB_CS"/>
</dbReference>
<dbReference type="InterPro" id="IPR050306">
    <property type="entry name" value="PfkB_Carbo_kinase"/>
</dbReference>
<sequence length="300" mass="30893">MILCCGEALIDMLPRETAAGKPAFAPYPGGAVFNTAIALGRLGEQAGFFSGLSTDLFGQMLDKALTASGVDAGLARRSPRPTTLAFVTLTDGHAQYAFYDENTAGRMLSPDDLPDLPESVEALFFGGISLVGDPCGAAYEALMLREAGARVTMLDPNIRPGFITAEPRYRARIAAMLGAADIVKVSDEDLAWIGATIEDLLAGGARLVCLTEGAKGVRAFWPGGESFVAAQRVEVVDTVGAGDTFNAGLLAGLARAGLLSKAGLAGLSAEALAPALELGVAAAAITVSRAGANPPWEHEL</sequence>
<dbReference type="Proteomes" id="UP000617355">
    <property type="component" value="Unassembled WGS sequence"/>
</dbReference>
<evidence type="ECO:0000256" key="3">
    <source>
        <dbReference type="ARBA" id="ARBA00022741"/>
    </source>
</evidence>
<organism evidence="7 8">
    <name type="scientific">Sinisalibacter lacisalsi</name>
    <dbReference type="NCBI Taxonomy" id="1526570"/>
    <lineage>
        <taxon>Bacteria</taxon>
        <taxon>Pseudomonadati</taxon>
        <taxon>Pseudomonadota</taxon>
        <taxon>Alphaproteobacteria</taxon>
        <taxon>Rhodobacterales</taxon>
        <taxon>Roseobacteraceae</taxon>
        <taxon>Sinisalibacter</taxon>
    </lineage>
</organism>
<comment type="caution">
    <text evidence="7">The sequence shown here is derived from an EMBL/GenBank/DDBJ whole genome shotgun (WGS) entry which is preliminary data.</text>
</comment>
<dbReference type="RefSeq" id="WP_188526356.1">
    <property type="nucleotide sequence ID" value="NZ_BMGI01000001.1"/>
</dbReference>
<dbReference type="PROSITE" id="PS00584">
    <property type="entry name" value="PFKB_KINASES_2"/>
    <property type="match status" value="1"/>
</dbReference>
<evidence type="ECO:0000256" key="4">
    <source>
        <dbReference type="ARBA" id="ARBA00022777"/>
    </source>
</evidence>
<keyword evidence="3" id="KW-0547">Nucleotide-binding</keyword>